<comment type="caution">
    <text evidence="1">The sequence shown here is derived from an EMBL/GenBank/DDBJ whole genome shotgun (WGS) entry which is preliminary data.</text>
</comment>
<evidence type="ECO:0000313" key="1">
    <source>
        <dbReference type="EMBL" id="PKI31544.1"/>
    </source>
</evidence>
<name>A0A2I0HIN1_PUNGR</name>
<feature type="non-terminal residue" evidence="1">
    <location>
        <position position="110"/>
    </location>
</feature>
<gene>
    <name evidence="1" type="ORF">CRG98_048065</name>
</gene>
<dbReference type="AlphaFoldDB" id="A0A2I0HIN1"/>
<organism evidence="1 2">
    <name type="scientific">Punica granatum</name>
    <name type="common">Pomegranate</name>
    <dbReference type="NCBI Taxonomy" id="22663"/>
    <lineage>
        <taxon>Eukaryota</taxon>
        <taxon>Viridiplantae</taxon>
        <taxon>Streptophyta</taxon>
        <taxon>Embryophyta</taxon>
        <taxon>Tracheophyta</taxon>
        <taxon>Spermatophyta</taxon>
        <taxon>Magnoliopsida</taxon>
        <taxon>eudicotyledons</taxon>
        <taxon>Gunneridae</taxon>
        <taxon>Pentapetalae</taxon>
        <taxon>rosids</taxon>
        <taxon>malvids</taxon>
        <taxon>Myrtales</taxon>
        <taxon>Lythraceae</taxon>
        <taxon>Punica</taxon>
    </lineage>
</organism>
<proteinExistence type="predicted"/>
<keyword evidence="2" id="KW-1185">Reference proteome</keyword>
<protein>
    <submittedName>
        <fullName evidence="1">Uncharacterized protein</fullName>
    </submittedName>
</protein>
<accession>A0A2I0HIN1</accession>
<sequence length="110" mass="12282">MGCWSLNWTRCGLGRGWRAGPLLDWADAAARGELEEERAGESSGGRSYGIGWELQAFTSLGFRGTEGLEFGREKKKGGFRAMGVRIVGAEGEWESELRFPRPSKIERERE</sequence>
<dbReference type="EMBL" id="PGOL01008638">
    <property type="protein sequence ID" value="PKI31544.1"/>
    <property type="molecule type" value="Genomic_DNA"/>
</dbReference>
<dbReference type="Proteomes" id="UP000233551">
    <property type="component" value="Unassembled WGS sequence"/>
</dbReference>
<reference evidence="1 2" key="1">
    <citation type="submission" date="2017-11" db="EMBL/GenBank/DDBJ databases">
        <title>De-novo sequencing of pomegranate (Punica granatum L.) genome.</title>
        <authorList>
            <person name="Akparov Z."/>
            <person name="Amiraslanov A."/>
            <person name="Hajiyeva S."/>
            <person name="Abbasov M."/>
            <person name="Kaur K."/>
            <person name="Hamwieh A."/>
            <person name="Solovyev V."/>
            <person name="Salamov A."/>
            <person name="Braich B."/>
            <person name="Kosarev P."/>
            <person name="Mahmoud A."/>
            <person name="Hajiyev E."/>
            <person name="Babayeva S."/>
            <person name="Izzatullayeva V."/>
            <person name="Mammadov A."/>
            <person name="Mammadov A."/>
            <person name="Sharifova S."/>
            <person name="Ojaghi J."/>
            <person name="Eynullazada K."/>
            <person name="Bayramov B."/>
            <person name="Abdulazimova A."/>
            <person name="Shahmuradov I."/>
        </authorList>
    </citation>
    <scope>NUCLEOTIDE SEQUENCE [LARGE SCALE GENOMIC DNA]</scope>
    <source>
        <strain evidence="2">cv. AG2017</strain>
        <tissue evidence="1">Leaf</tissue>
    </source>
</reference>
<evidence type="ECO:0000313" key="2">
    <source>
        <dbReference type="Proteomes" id="UP000233551"/>
    </source>
</evidence>